<accession>A0A0E9U2Z6</accession>
<name>A0A0E9U2Z6_ANGAN</name>
<sequence>MGCPHRLPAIMISAL</sequence>
<evidence type="ECO:0000313" key="1">
    <source>
        <dbReference type="EMBL" id="JAH60259.1"/>
    </source>
</evidence>
<reference evidence="1" key="1">
    <citation type="submission" date="2014-11" db="EMBL/GenBank/DDBJ databases">
        <authorList>
            <person name="Amaro Gonzalez C."/>
        </authorList>
    </citation>
    <scope>NUCLEOTIDE SEQUENCE</scope>
</reference>
<dbReference type="EMBL" id="GBXM01048318">
    <property type="protein sequence ID" value="JAH60259.1"/>
    <property type="molecule type" value="Transcribed_RNA"/>
</dbReference>
<proteinExistence type="predicted"/>
<reference evidence="1" key="2">
    <citation type="journal article" date="2015" name="Fish Shellfish Immunol.">
        <title>Early steps in the European eel (Anguilla anguilla)-Vibrio vulnificus interaction in the gills: Role of the RtxA13 toxin.</title>
        <authorList>
            <person name="Callol A."/>
            <person name="Pajuelo D."/>
            <person name="Ebbesson L."/>
            <person name="Teles M."/>
            <person name="MacKenzie S."/>
            <person name="Amaro C."/>
        </authorList>
    </citation>
    <scope>NUCLEOTIDE SEQUENCE</scope>
</reference>
<organism evidence="1">
    <name type="scientific">Anguilla anguilla</name>
    <name type="common">European freshwater eel</name>
    <name type="synonym">Muraena anguilla</name>
    <dbReference type="NCBI Taxonomy" id="7936"/>
    <lineage>
        <taxon>Eukaryota</taxon>
        <taxon>Metazoa</taxon>
        <taxon>Chordata</taxon>
        <taxon>Craniata</taxon>
        <taxon>Vertebrata</taxon>
        <taxon>Euteleostomi</taxon>
        <taxon>Actinopterygii</taxon>
        <taxon>Neopterygii</taxon>
        <taxon>Teleostei</taxon>
        <taxon>Anguilliformes</taxon>
        <taxon>Anguillidae</taxon>
        <taxon>Anguilla</taxon>
    </lineage>
</organism>
<protein>
    <submittedName>
        <fullName evidence="1">Uncharacterized protein</fullName>
    </submittedName>
</protein>